<protein>
    <submittedName>
        <fullName evidence="1">Uncharacterized protein</fullName>
    </submittedName>
</protein>
<comment type="caution">
    <text evidence="1">The sequence shown here is derived from an EMBL/GenBank/DDBJ whole genome shotgun (WGS) entry which is preliminary data.</text>
</comment>
<name>A0ABP9P193_9PSEU</name>
<dbReference type="RefSeq" id="WP_345611264.1">
    <property type="nucleotide sequence ID" value="NZ_BAABJO010000038.1"/>
</dbReference>
<proteinExistence type="predicted"/>
<dbReference type="EMBL" id="BAABJO010000038">
    <property type="protein sequence ID" value="GAA5137648.1"/>
    <property type="molecule type" value="Genomic_DNA"/>
</dbReference>
<organism evidence="1 2">
    <name type="scientific">Pseudonocardia adelaidensis</name>
    <dbReference type="NCBI Taxonomy" id="648754"/>
    <lineage>
        <taxon>Bacteria</taxon>
        <taxon>Bacillati</taxon>
        <taxon>Actinomycetota</taxon>
        <taxon>Actinomycetes</taxon>
        <taxon>Pseudonocardiales</taxon>
        <taxon>Pseudonocardiaceae</taxon>
        <taxon>Pseudonocardia</taxon>
    </lineage>
</organism>
<evidence type="ECO:0000313" key="2">
    <source>
        <dbReference type="Proteomes" id="UP001500804"/>
    </source>
</evidence>
<evidence type="ECO:0000313" key="1">
    <source>
        <dbReference type="EMBL" id="GAA5137648.1"/>
    </source>
</evidence>
<accession>A0ABP9P193</accession>
<gene>
    <name evidence="1" type="ORF">GCM10023320_70720</name>
</gene>
<reference evidence="2" key="1">
    <citation type="journal article" date="2019" name="Int. J. Syst. Evol. Microbiol.">
        <title>The Global Catalogue of Microorganisms (GCM) 10K type strain sequencing project: providing services to taxonomists for standard genome sequencing and annotation.</title>
        <authorList>
            <consortium name="The Broad Institute Genomics Platform"/>
            <consortium name="The Broad Institute Genome Sequencing Center for Infectious Disease"/>
            <person name="Wu L."/>
            <person name="Ma J."/>
        </authorList>
    </citation>
    <scope>NUCLEOTIDE SEQUENCE [LARGE SCALE GENOMIC DNA]</scope>
    <source>
        <strain evidence="2">JCM 18302</strain>
    </source>
</reference>
<keyword evidence="2" id="KW-1185">Reference proteome</keyword>
<dbReference type="Proteomes" id="UP001500804">
    <property type="component" value="Unassembled WGS sequence"/>
</dbReference>
<sequence>MSDHQDVRIGAFVFTSRYEGSPPERCWRVKDVIPEVRERLALAG</sequence>